<dbReference type="EMBL" id="JBHSPR010000010">
    <property type="protein sequence ID" value="MFC6017828.1"/>
    <property type="molecule type" value="Genomic_DNA"/>
</dbReference>
<name>A0ABW1KBZ3_9ACTN</name>
<dbReference type="RefSeq" id="WP_377422395.1">
    <property type="nucleotide sequence ID" value="NZ_JBHSPR010000010.1"/>
</dbReference>
<organism evidence="2 3">
    <name type="scientific">Plantactinospora solaniradicis</name>
    <dbReference type="NCBI Taxonomy" id="1723736"/>
    <lineage>
        <taxon>Bacteria</taxon>
        <taxon>Bacillati</taxon>
        <taxon>Actinomycetota</taxon>
        <taxon>Actinomycetes</taxon>
        <taxon>Micromonosporales</taxon>
        <taxon>Micromonosporaceae</taxon>
        <taxon>Plantactinospora</taxon>
    </lineage>
</organism>
<sequence length="72" mass="7980">MAASTAWLYVATCAIGLYHHGEQANRVCVAVAVVLGFAAIYAMLRDWMACPRGREATIAMRLGIRIGKLRRW</sequence>
<evidence type="ECO:0000313" key="2">
    <source>
        <dbReference type="EMBL" id="MFC6017828.1"/>
    </source>
</evidence>
<dbReference type="Proteomes" id="UP001596203">
    <property type="component" value="Unassembled WGS sequence"/>
</dbReference>
<reference evidence="3" key="1">
    <citation type="journal article" date="2019" name="Int. J. Syst. Evol. Microbiol.">
        <title>The Global Catalogue of Microorganisms (GCM) 10K type strain sequencing project: providing services to taxonomists for standard genome sequencing and annotation.</title>
        <authorList>
            <consortium name="The Broad Institute Genomics Platform"/>
            <consortium name="The Broad Institute Genome Sequencing Center for Infectious Disease"/>
            <person name="Wu L."/>
            <person name="Ma J."/>
        </authorList>
    </citation>
    <scope>NUCLEOTIDE SEQUENCE [LARGE SCALE GENOMIC DNA]</scope>
    <source>
        <strain evidence="3">ZS-35-S2</strain>
    </source>
</reference>
<protein>
    <submittedName>
        <fullName evidence="2">Uncharacterized protein</fullName>
    </submittedName>
</protein>
<keyword evidence="1" id="KW-0812">Transmembrane</keyword>
<proteinExistence type="predicted"/>
<feature type="transmembrane region" description="Helical" evidence="1">
    <location>
        <begin position="24"/>
        <end position="44"/>
    </location>
</feature>
<gene>
    <name evidence="2" type="ORF">ACFP2T_16625</name>
</gene>
<keyword evidence="1" id="KW-0472">Membrane</keyword>
<evidence type="ECO:0000256" key="1">
    <source>
        <dbReference type="SAM" id="Phobius"/>
    </source>
</evidence>
<keyword evidence="3" id="KW-1185">Reference proteome</keyword>
<accession>A0ABW1KBZ3</accession>
<comment type="caution">
    <text evidence="2">The sequence shown here is derived from an EMBL/GenBank/DDBJ whole genome shotgun (WGS) entry which is preliminary data.</text>
</comment>
<evidence type="ECO:0000313" key="3">
    <source>
        <dbReference type="Proteomes" id="UP001596203"/>
    </source>
</evidence>
<keyword evidence="1" id="KW-1133">Transmembrane helix</keyword>